<reference evidence="1" key="1">
    <citation type="submission" date="2007-10" db="EMBL/GenBank/DDBJ databases">
        <authorList>
            <person name="Fulton L."/>
            <person name="Clifton S."/>
            <person name="Fulton B."/>
            <person name="Xu J."/>
            <person name="Minx P."/>
            <person name="Pepin K.H."/>
            <person name="Johnson M."/>
            <person name="Thiruvilangam P."/>
            <person name="Bhonagiri V."/>
            <person name="Nash W.E."/>
            <person name="Mardis E.R."/>
            <person name="Wilson R.K."/>
        </authorList>
    </citation>
    <scope>NUCLEOTIDE SEQUENCE [LARGE SCALE GENOMIC DNA]</scope>
    <source>
        <strain evidence="1">DSM 17216</strain>
    </source>
</reference>
<keyword evidence="2" id="KW-1185">Reference proteome</keyword>
<dbReference type="Proteomes" id="UP000005819">
    <property type="component" value="Unassembled WGS sequence"/>
</dbReference>
<proteinExistence type="predicted"/>
<dbReference type="Gene3D" id="2.60.40.10">
    <property type="entry name" value="Immunoglobulins"/>
    <property type="match status" value="1"/>
</dbReference>
<dbReference type="InterPro" id="IPR021615">
    <property type="entry name" value="Omp28"/>
</dbReference>
<protein>
    <submittedName>
        <fullName evidence="1">Uncharacterized protein</fullName>
    </submittedName>
</protein>
<gene>
    <name evidence="1" type="ORF">ALIPUT_02264</name>
</gene>
<accession>B0MYP9</accession>
<name>B0MYP9_9BACT</name>
<organism evidence="1 2">
    <name type="scientific">Alistipes putredinis DSM 17216</name>
    <dbReference type="NCBI Taxonomy" id="445970"/>
    <lineage>
        <taxon>Bacteria</taxon>
        <taxon>Pseudomonadati</taxon>
        <taxon>Bacteroidota</taxon>
        <taxon>Bacteroidia</taxon>
        <taxon>Bacteroidales</taxon>
        <taxon>Rikenellaceae</taxon>
        <taxon>Alistipes</taxon>
    </lineage>
</organism>
<dbReference type="AlphaFoldDB" id="B0MYP9"/>
<sequence>MVTYDGEDVTSQAAITNVTTGEPVENAAWTTTEIGEYKFQAVYDSYTSDPVTVSAIDKNKDKEFYRYVLLLKFTYMTCGNCVTAQGYFDALDEADRDHFLVVAAHQPEGMPMDPYWCSEGISLKSKMKVGVYSTWSYNFEDLVVGIGAGAISKTSIRQQISHAEKTYPAVCGVKATSTLEGSTAKIEATVQFQQAGNYKIACVLVENNIENKETYNTFNHVLRAAQTDMEGDAVTPAVTAPEERTFNFEATIGEDWNAENCAFVVYVFKEEANGKYIVNNGAECTVDGSVDYRYEL</sequence>
<evidence type="ECO:0000313" key="1">
    <source>
        <dbReference type="EMBL" id="EDS02734.1"/>
    </source>
</evidence>
<reference evidence="1" key="2">
    <citation type="submission" date="2013-09" db="EMBL/GenBank/DDBJ databases">
        <title>Draft genome sequence of Alistipes putredinis (DSM 17216).</title>
        <authorList>
            <person name="Sudarsanam P."/>
            <person name="Ley R."/>
            <person name="Guruge J."/>
            <person name="Turnbaugh P.J."/>
            <person name="Mahowald M."/>
            <person name="Liep D."/>
            <person name="Gordon J."/>
        </authorList>
    </citation>
    <scope>NUCLEOTIDE SEQUENCE</scope>
    <source>
        <strain evidence="1">DSM 17216</strain>
    </source>
</reference>
<comment type="caution">
    <text evidence="1">The sequence shown here is derived from an EMBL/GenBank/DDBJ whole genome shotgun (WGS) entry which is preliminary data.</text>
</comment>
<dbReference type="EMBL" id="ABFK02000020">
    <property type="protein sequence ID" value="EDS02734.1"/>
    <property type="molecule type" value="Genomic_DNA"/>
</dbReference>
<dbReference type="Pfam" id="PF11551">
    <property type="entry name" value="Omp28"/>
    <property type="match status" value="1"/>
</dbReference>
<evidence type="ECO:0000313" key="2">
    <source>
        <dbReference type="Proteomes" id="UP000005819"/>
    </source>
</evidence>
<dbReference type="InterPro" id="IPR013783">
    <property type="entry name" value="Ig-like_fold"/>
</dbReference>
<dbReference type="HOGENOM" id="CLU_938886_0_0_10"/>